<sequence>MTVICPKCKTEYSDRISNNCLHCGTELPPEKESAPIDTSIFEQLHSEINNSFLTKERMKSRKKIMTRKFKNGDFDK</sequence>
<protein>
    <recommendedName>
        <fullName evidence="2">Zinc-ribbon domain-containing protein</fullName>
    </recommendedName>
</protein>
<accession>A0A0F9KQG5</accession>
<reference evidence="1" key="1">
    <citation type="journal article" date="2015" name="Nature">
        <title>Complex archaea that bridge the gap between prokaryotes and eukaryotes.</title>
        <authorList>
            <person name="Spang A."/>
            <person name="Saw J.H."/>
            <person name="Jorgensen S.L."/>
            <person name="Zaremba-Niedzwiedzka K."/>
            <person name="Martijn J."/>
            <person name="Lind A.E."/>
            <person name="van Eijk R."/>
            <person name="Schleper C."/>
            <person name="Guy L."/>
            <person name="Ettema T.J."/>
        </authorList>
    </citation>
    <scope>NUCLEOTIDE SEQUENCE</scope>
</reference>
<gene>
    <name evidence="1" type="ORF">LCGC14_1606330</name>
</gene>
<proteinExistence type="predicted"/>
<evidence type="ECO:0000313" key="1">
    <source>
        <dbReference type="EMBL" id="KKM24323.1"/>
    </source>
</evidence>
<organism evidence="1">
    <name type="scientific">marine sediment metagenome</name>
    <dbReference type="NCBI Taxonomy" id="412755"/>
    <lineage>
        <taxon>unclassified sequences</taxon>
        <taxon>metagenomes</taxon>
        <taxon>ecological metagenomes</taxon>
    </lineage>
</organism>
<dbReference type="EMBL" id="LAZR01012948">
    <property type="protein sequence ID" value="KKM24323.1"/>
    <property type="molecule type" value="Genomic_DNA"/>
</dbReference>
<dbReference type="AlphaFoldDB" id="A0A0F9KQG5"/>
<evidence type="ECO:0008006" key="2">
    <source>
        <dbReference type="Google" id="ProtNLM"/>
    </source>
</evidence>
<comment type="caution">
    <text evidence="1">The sequence shown here is derived from an EMBL/GenBank/DDBJ whole genome shotgun (WGS) entry which is preliminary data.</text>
</comment>
<name>A0A0F9KQG5_9ZZZZ</name>